<feature type="chain" id="PRO_5036973024" evidence="1">
    <location>
        <begin position="20"/>
        <end position="627"/>
    </location>
</feature>
<dbReference type="InterPro" id="IPR036423">
    <property type="entry name" value="SOD-like_Cu/Zn_dom_sf"/>
</dbReference>
<dbReference type="AlphaFoldDB" id="A0A915K2I6"/>
<feature type="signal peptide" evidence="1">
    <location>
        <begin position="1"/>
        <end position="19"/>
    </location>
</feature>
<dbReference type="Gene3D" id="2.60.40.200">
    <property type="entry name" value="Superoxide dismutase, copper/zinc binding domain"/>
    <property type="match status" value="1"/>
</dbReference>
<reference evidence="3" key="1">
    <citation type="submission" date="2022-11" db="UniProtKB">
        <authorList>
            <consortium name="WormBaseParasite"/>
        </authorList>
    </citation>
    <scope>IDENTIFICATION</scope>
</reference>
<dbReference type="GO" id="GO:0006801">
    <property type="term" value="P:superoxide metabolic process"/>
    <property type="evidence" value="ECO:0007669"/>
    <property type="project" value="InterPro"/>
</dbReference>
<keyword evidence="2" id="KW-1185">Reference proteome</keyword>
<dbReference type="Proteomes" id="UP000887565">
    <property type="component" value="Unplaced"/>
</dbReference>
<evidence type="ECO:0000256" key="1">
    <source>
        <dbReference type="SAM" id="SignalP"/>
    </source>
</evidence>
<accession>A0A915K2I6</accession>
<proteinExistence type="predicted"/>
<evidence type="ECO:0000313" key="2">
    <source>
        <dbReference type="Proteomes" id="UP000887565"/>
    </source>
</evidence>
<evidence type="ECO:0000313" key="3">
    <source>
        <dbReference type="WBParaSite" id="nRc.2.0.1.t32038-RA"/>
    </source>
</evidence>
<sequence length="627" mass="70231">MVILAQLVFLILTFGLTTGHQNHAKIPIYSTNIKGWVEIWPLDDNPTTDGVNVNFKLDFVGKMPNTLEFWSTNTPLVYGSDPCPDFRSNAEIFAQKFANFSTTKNDNNNNKIEENAIIKNVTLVVAGDGRTAACANILTQESKIFQAKFYGPNVGGNIFAYLNENLKLLKISARILNANNFETNLRWSMKKFWWLPKQDDREPGVISCREKSRNAFVWYEPDANNSWSYVTPERAQLIEISNFDLTSDNLAKAVFVLEKSSEKQWESNKATGCARVYPTWDAGLNSQVCSPKGELLSLSQETLFDPILVRKLNKNCEHKIKNESADLENFDDLLKIGDDLGVKPGASISQFVDHVTVNESTKAIAHYFYPMAGQVLFEQAKNNPNSFTVVSGHLVDLFDEYPATVGADMQIMRLPSESTLDGMSCFKWKEMFNPGEMDDNFCQKSDKLCQIGRSPFRGQAFVNLGSATWGQEPVVNSYNTSSRNRAHFKFVVENWPLDGPFSILGQTLNVSTNFLQACANISTRVESGLISGGRRFTFDGSAPDTSSLACTFDQDSVLNEMFESYLQSLVANFKGAIFEGSVYFTQYNEEDNHAVPLGRTGVYMIKKSQGNRTVNICRSVGIHIRNL</sequence>
<organism evidence="2 3">
    <name type="scientific">Romanomermis culicivorax</name>
    <name type="common">Nematode worm</name>
    <dbReference type="NCBI Taxonomy" id="13658"/>
    <lineage>
        <taxon>Eukaryota</taxon>
        <taxon>Metazoa</taxon>
        <taxon>Ecdysozoa</taxon>
        <taxon>Nematoda</taxon>
        <taxon>Enoplea</taxon>
        <taxon>Dorylaimia</taxon>
        <taxon>Mermithida</taxon>
        <taxon>Mermithoidea</taxon>
        <taxon>Mermithidae</taxon>
        <taxon>Romanomermis</taxon>
    </lineage>
</organism>
<dbReference type="GO" id="GO:0046872">
    <property type="term" value="F:metal ion binding"/>
    <property type="evidence" value="ECO:0007669"/>
    <property type="project" value="InterPro"/>
</dbReference>
<protein>
    <submittedName>
        <fullName evidence="3">Uncharacterized protein</fullName>
    </submittedName>
</protein>
<dbReference type="WBParaSite" id="nRc.2.0.1.t32038-RA">
    <property type="protein sequence ID" value="nRc.2.0.1.t32038-RA"/>
    <property type="gene ID" value="nRc.2.0.1.g32038"/>
</dbReference>
<name>A0A915K2I6_ROMCU</name>
<keyword evidence="1" id="KW-0732">Signal</keyword>